<dbReference type="Proteomes" id="UP000282106">
    <property type="component" value="Unassembled WGS sequence"/>
</dbReference>
<evidence type="ECO:0000256" key="8">
    <source>
        <dbReference type="SAM" id="Phobius"/>
    </source>
</evidence>
<dbReference type="PROSITE" id="PS50011">
    <property type="entry name" value="PROTEIN_KINASE_DOM"/>
    <property type="match status" value="1"/>
</dbReference>
<keyword evidence="8" id="KW-1133">Transmembrane helix</keyword>
<comment type="caution">
    <text evidence="10">The sequence shown here is derived from an EMBL/GenBank/DDBJ whole genome shotgun (WGS) entry which is preliminary data.</text>
</comment>
<dbReference type="Pfam" id="PF00069">
    <property type="entry name" value="Pkinase"/>
    <property type="match status" value="1"/>
</dbReference>
<dbReference type="Pfam" id="PF05226">
    <property type="entry name" value="CHASE2"/>
    <property type="match status" value="1"/>
</dbReference>
<evidence type="ECO:0000256" key="2">
    <source>
        <dbReference type="ARBA" id="ARBA00022527"/>
    </source>
</evidence>
<feature type="transmembrane region" description="Helical" evidence="8">
    <location>
        <begin position="418"/>
        <end position="439"/>
    </location>
</feature>
<keyword evidence="11" id="KW-1185">Reference proteome</keyword>
<dbReference type="Gene3D" id="1.25.40.10">
    <property type="entry name" value="Tetratricopeptide repeat domain"/>
    <property type="match status" value="1"/>
</dbReference>
<dbReference type="EC" id="2.7.11.1" evidence="1"/>
<name>A0A3N0V5G3_9GAMM</name>
<dbReference type="InterPro" id="IPR011990">
    <property type="entry name" value="TPR-like_helical_dom_sf"/>
</dbReference>
<protein>
    <recommendedName>
        <fullName evidence="1">non-specific serine/threonine protein kinase</fullName>
        <ecNumber evidence="1">2.7.11.1</ecNumber>
    </recommendedName>
</protein>
<dbReference type="PANTHER" id="PTHR43289">
    <property type="entry name" value="MITOGEN-ACTIVATED PROTEIN KINASE KINASE KINASE 20-RELATED"/>
    <property type="match status" value="1"/>
</dbReference>
<feature type="binding site" evidence="7">
    <location>
        <position position="626"/>
    </location>
    <ligand>
        <name>ATP</name>
        <dbReference type="ChEBI" id="CHEBI:30616"/>
    </ligand>
</feature>
<dbReference type="GO" id="GO:0005524">
    <property type="term" value="F:ATP binding"/>
    <property type="evidence" value="ECO:0007669"/>
    <property type="project" value="UniProtKB-UniRule"/>
</dbReference>
<dbReference type="SUPFAM" id="SSF56112">
    <property type="entry name" value="Protein kinase-like (PK-like)"/>
    <property type="match status" value="1"/>
</dbReference>
<evidence type="ECO:0000256" key="7">
    <source>
        <dbReference type="PROSITE-ProRule" id="PRU10141"/>
    </source>
</evidence>
<dbReference type="GO" id="GO:0004674">
    <property type="term" value="F:protein serine/threonine kinase activity"/>
    <property type="evidence" value="ECO:0007669"/>
    <property type="project" value="UniProtKB-KW"/>
</dbReference>
<proteinExistence type="predicted"/>
<dbReference type="CDD" id="cd14014">
    <property type="entry name" value="STKc_PknB_like"/>
    <property type="match status" value="1"/>
</dbReference>
<sequence>MFAVLAYGVFGSGFQGLERAAYDLGVRGHERQPSDRIAIVAIDDDSIAKLGRWPWPRVRQAELLDRINAGQPKLVVNTVLYLEPEQGAAGDVQGLADYLATSPLQGQIPAEIETFGIMLHDAAGHSPEIAQIAKAYQDSALTKTYVDAINELMARIKALGGGASPDATLGSSLAASHGVLPMLFHLGRPQGLPDKPLPDYVQREALTSIVDRVDARASGQLPVPTIAVVPPIATLAAAAAGLGHLNITVDEDGAVRRTPLVLQYYDSFFPSLSLRTASLALNLKPSDIEVRLGEGVQLGGLNLGTNPQLMLYSQFYADKDGAPAFRTDSAYDVYAGKIPADKYKDKIVLLGTTAAATGDSFATPVSPSTAPVTLLAHEISSILQQDYFTRPGWARIAEFLLFLSLAAYLALAVPRLSAGLAAGITIGLALALFATEYFLMTGPALWLKLTVPSLFVLTGYGFMLLKRFNLTEKLKFASETESAESNKMLGLAFQGQGQLDMAFDKFKRVKPVDDKLLDLIYNLALDFERKRQFNKAEAVYQYIAGNNKDFKDVQAKLNRAKKLSETIILGGAMGATTADGTMIMAGGGTEKPMLGRYQVEKELGKGAMGVVYLGKDPKIGRMVAIKTMALSQEFEADELDDVKARFFREAETAGRLSHPNIVSIFDAGEEHDLAYIAMEFVKGHDLTKHTKPNLLLPVPEVLRIMADAADALDYAHSNSVVHRDIKPANMMLLDGSQVIKLMDFGIARIADSSKTKTGMVLGTPSYMSPEQLAGKKVDGRSDIFSLGVTTYQLLTGSLPFLADSMATLMYKIANETHASPLVVRPDLPPEIVAVIDKALAKNFEQRYQRGSEFARELRELLRKLGS</sequence>
<dbReference type="InterPro" id="IPR011009">
    <property type="entry name" value="Kinase-like_dom_sf"/>
</dbReference>
<dbReference type="SMART" id="SM01080">
    <property type="entry name" value="CHASE2"/>
    <property type="match status" value="1"/>
</dbReference>
<dbReference type="EMBL" id="RJVO01000007">
    <property type="protein sequence ID" value="ROH87915.1"/>
    <property type="molecule type" value="Genomic_DNA"/>
</dbReference>
<evidence type="ECO:0000256" key="1">
    <source>
        <dbReference type="ARBA" id="ARBA00012513"/>
    </source>
</evidence>
<keyword evidence="3" id="KW-0808">Transferase</keyword>
<dbReference type="SUPFAM" id="SSF48452">
    <property type="entry name" value="TPR-like"/>
    <property type="match status" value="1"/>
</dbReference>
<evidence type="ECO:0000256" key="5">
    <source>
        <dbReference type="ARBA" id="ARBA00022777"/>
    </source>
</evidence>
<dbReference type="Gene3D" id="3.30.200.20">
    <property type="entry name" value="Phosphorylase Kinase, domain 1"/>
    <property type="match status" value="1"/>
</dbReference>
<reference evidence="10 11" key="1">
    <citation type="submission" date="2018-10" db="EMBL/GenBank/DDBJ databases">
        <authorList>
            <person name="Chen W.-M."/>
        </authorList>
    </citation>
    <scope>NUCLEOTIDE SEQUENCE [LARGE SCALE GENOMIC DNA]</scope>
    <source>
        <strain evidence="10 11">THS-13</strain>
    </source>
</reference>
<dbReference type="InterPro" id="IPR008271">
    <property type="entry name" value="Ser/Thr_kinase_AS"/>
</dbReference>
<keyword evidence="5" id="KW-0418">Kinase</keyword>
<keyword evidence="8" id="KW-0812">Transmembrane</keyword>
<organism evidence="10 11">
    <name type="scientific">Stagnimonas aquatica</name>
    <dbReference type="NCBI Taxonomy" id="2689987"/>
    <lineage>
        <taxon>Bacteria</taxon>
        <taxon>Pseudomonadati</taxon>
        <taxon>Pseudomonadota</taxon>
        <taxon>Gammaproteobacteria</taxon>
        <taxon>Nevskiales</taxon>
        <taxon>Nevskiaceae</taxon>
        <taxon>Stagnimonas</taxon>
    </lineage>
</organism>
<dbReference type="FunFam" id="1.10.510.10:FF:000021">
    <property type="entry name" value="Serine/threonine protein kinase"/>
    <property type="match status" value="1"/>
</dbReference>
<dbReference type="InParanoid" id="A0A3N0V5G3"/>
<accession>A0A3N0V5G3</accession>
<evidence type="ECO:0000256" key="3">
    <source>
        <dbReference type="ARBA" id="ARBA00022679"/>
    </source>
</evidence>
<keyword evidence="4 7" id="KW-0547">Nucleotide-binding</keyword>
<dbReference type="Gene3D" id="1.10.510.10">
    <property type="entry name" value="Transferase(Phosphotransferase) domain 1"/>
    <property type="match status" value="1"/>
</dbReference>
<evidence type="ECO:0000259" key="9">
    <source>
        <dbReference type="PROSITE" id="PS50011"/>
    </source>
</evidence>
<evidence type="ECO:0000256" key="4">
    <source>
        <dbReference type="ARBA" id="ARBA00022741"/>
    </source>
</evidence>
<feature type="transmembrane region" description="Helical" evidence="8">
    <location>
        <begin position="392"/>
        <end position="411"/>
    </location>
</feature>
<evidence type="ECO:0000313" key="10">
    <source>
        <dbReference type="EMBL" id="ROH87915.1"/>
    </source>
</evidence>
<dbReference type="PROSITE" id="PS00107">
    <property type="entry name" value="PROTEIN_KINASE_ATP"/>
    <property type="match status" value="1"/>
</dbReference>
<feature type="transmembrane region" description="Helical" evidence="8">
    <location>
        <begin position="445"/>
        <end position="465"/>
    </location>
</feature>
<evidence type="ECO:0000256" key="6">
    <source>
        <dbReference type="ARBA" id="ARBA00022840"/>
    </source>
</evidence>
<evidence type="ECO:0000313" key="11">
    <source>
        <dbReference type="Proteomes" id="UP000282106"/>
    </source>
</evidence>
<dbReference type="PANTHER" id="PTHR43289:SF6">
    <property type="entry name" value="SERINE_THREONINE-PROTEIN KINASE NEKL-3"/>
    <property type="match status" value="1"/>
</dbReference>
<dbReference type="InterPro" id="IPR017441">
    <property type="entry name" value="Protein_kinase_ATP_BS"/>
</dbReference>
<gene>
    <name evidence="10" type="ORF">ED208_14125</name>
</gene>
<keyword evidence="8" id="KW-0472">Membrane</keyword>
<dbReference type="PROSITE" id="PS00108">
    <property type="entry name" value="PROTEIN_KINASE_ST"/>
    <property type="match status" value="1"/>
</dbReference>
<dbReference type="SMART" id="SM00220">
    <property type="entry name" value="S_TKc"/>
    <property type="match status" value="1"/>
</dbReference>
<keyword evidence="6 7" id="KW-0067">ATP-binding</keyword>
<keyword evidence="2" id="KW-0723">Serine/threonine-protein kinase</keyword>
<dbReference type="InterPro" id="IPR007890">
    <property type="entry name" value="CHASE2"/>
</dbReference>
<dbReference type="AlphaFoldDB" id="A0A3N0V5G3"/>
<feature type="domain" description="Protein kinase" evidence="9">
    <location>
        <begin position="597"/>
        <end position="861"/>
    </location>
</feature>
<dbReference type="InterPro" id="IPR000719">
    <property type="entry name" value="Prot_kinase_dom"/>
</dbReference>